<dbReference type="InterPro" id="IPR022383">
    <property type="entry name" value="Lactate/malate_DH_C"/>
</dbReference>
<reference evidence="9 10" key="1">
    <citation type="journal article" date="2011" name="Proc. Natl. Acad. Sci. U.S.A.">
        <title>Evolutionary erosion of yeast sex chromosomes by mating-type switching accidents.</title>
        <authorList>
            <person name="Gordon J.L."/>
            <person name="Armisen D."/>
            <person name="Proux-Wera E."/>
            <person name="Oheigeartaigh S.S."/>
            <person name="Byrne K.P."/>
            <person name="Wolfe K.H."/>
        </authorList>
    </citation>
    <scope>NUCLEOTIDE SEQUENCE [LARGE SCALE GENOMIC DNA]</scope>
    <source>
        <strain evidence="10">ATCC 34711 / CBS 6284 / DSM 70876 / NBRC 10599 / NRRL Y-10934 / UCD 77-7</strain>
    </source>
</reference>
<feature type="domain" description="Lactate/malate dehydrogenase N-terminal" evidence="7">
    <location>
        <begin position="35"/>
        <end position="176"/>
    </location>
</feature>
<dbReference type="GO" id="GO:0034399">
    <property type="term" value="C:nuclear periphery"/>
    <property type="evidence" value="ECO:0007669"/>
    <property type="project" value="EnsemblFungi"/>
</dbReference>
<dbReference type="GO" id="GO:0006099">
    <property type="term" value="P:tricarboxylic acid cycle"/>
    <property type="evidence" value="ECO:0007669"/>
    <property type="project" value="UniProtKB-KW"/>
</dbReference>
<dbReference type="Pfam" id="PF00056">
    <property type="entry name" value="Ldh_1_N"/>
    <property type="match status" value="1"/>
</dbReference>
<evidence type="ECO:0000256" key="3">
    <source>
        <dbReference type="ARBA" id="ARBA00012995"/>
    </source>
</evidence>
<organism evidence="9 10">
    <name type="scientific">Henningerozyma blattae (strain ATCC 34711 / CBS 6284 / DSM 70876 / NBRC 10599 / NRRL Y-10934 / UCD 77-7)</name>
    <name type="common">Yeast</name>
    <name type="synonym">Tetrapisispora blattae</name>
    <dbReference type="NCBI Taxonomy" id="1071380"/>
    <lineage>
        <taxon>Eukaryota</taxon>
        <taxon>Fungi</taxon>
        <taxon>Dikarya</taxon>
        <taxon>Ascomycota</taxon>
        <taxon>Saccharomycotina</taxon>
        <taxon>Saccharomycetes</taxon>
        <taxon>Saccharomycetales</taxon>
        <taxon>Saccharomycetaceae</taxon>
        <taxon>Henningerozyma</taxon>
    </lineage>
</organism>
<keyword evidence="5" id="KW-0560">Oxidoreductase</keyword>
<keyword evidence="10" id="KW-1185">Reference proteome</keyword>
<dbReference type="Gene3D" id="3.90.110.10">
    <property type="entry name" value="Lactate dehydrogenase/glycoside hydrolase, family 4, C-terminal"/>
    <property type="match status" value="1"/>
</dbReference>
<proteinExistence type="inferred from homology"/>
<feature type="domain" description="Lactate/malate dehydrogenase C-terminal" evidence="8">
    <location>
        <begin position="203"/>
        <end position="409"/>
    </location>
</feature>
<sequence length="413" mass="45359">MRQTKRAKLDLTTSDDGNINKDVVDNNQADAVKPVKITIIGAAGGIGQSLSLLLKTQLLPNSSASKYRYGTVHLALYDINKDGVNGVTTDLSHIDTAVHVTSHSGEDGLVESLTDSDLIVVTAGVARKPGMTREDLFQINGKIILNLMDQVVKNCDLSKCFILMVTNPVNSLIPLVIRKLRKELKGKTTTSIDDISKRVLGVTRLDSVRAATFVHTSLRSKGIVIDFESLRVPVIGGHSGLTIIPLISQTKNKKKTIANINTLISEEDVAKLTKRIQFGGDEVVKAKNGQGSATLAMALAGFRVLEDLTSLLLDEVETISDSPGFFLAIRDSNQKPLDITDNDKLTNWLDENFQEKSKNIEFFELPITIDKHGVKKIDYELLLNISEYEKKVLLPPCIDQLIENFDQAKTIEV</sequence>
<dbReference type="EMBL" id="HE806316">
    <property type="protein sequence ID" value="CCH58569.1"/>
    <property type="molecule type" value="Genomic_DNA"/>
</dbReference>
<dbReference type="InterPro" id="IPR010097">
    <property type="entry name" value="Malate_DH_type1"/>
</dbReference>
<dbReference type="InterPro" id="IPR001236">
    <property type="entry name" value="Lactate/malate_DH_N"/>
</dbReference>
<evidence type="ECO:0000313" key="10">
    <source>
        <dbReference type="Proteomes" id="UP000002866"/>
    </source>
</evidence>
<evidence type="ECO:0000313" key="9">
    <source>
        <dbReference type="EMBL" id="CCH58569.1"/>
    </source>
</evidence>
<dbReference type="HOGENOM" id="CLU_047181_1_0_1"/>
<dbReference type="SUPFAM" id="SSF56327">
    <property type="entry name" value="LDH C-terminal domain-like"/>
    <property type="match status" value="1"/>
</dbReference>
<dbReference type="InParanoid" id="I2GWR7"/>
<keyword evidence="6" id="KW-0520">NAD</keyword>
<evidence type="ECO:0000259" key="8">
    <source>
        <dbReference type="Pfam" id="PF02866"/>
    </source>
</evidence>
<dbReference type="PANTHER" id="PTHR11540">
    <property type="entry name" value="MALATE AND LACTATE DEHYDROGENASE"/>
    <property type="match status" value="1"/>
</dbReference>
<dbReference type="SUPFAM" id="SSF51735">
    <property type="entry name" value="NAD(P)-binding Rossmann-fold domains"/>
    <property type="match status" value="1"/>
</dbReference>
<dbReference type="Pfam" id="PF02866">
    <property type="entry name" value="Ldh_1_C"/>
    <property type="match status" value="1"/>
</dbReference>
<dbReference type="FunFam" id="3.90.110.10:FF:000009">
    <property type="entry name" value="Malate dehydrogenase"/>
    <property type="match status" value="1"/>
</dbReference>
<evidence type="ECO:0000256" key="5">
    <source>
        <dbReference type="ARBA" id="ARBA00023002"/>
    </source>
</evidence>
<dbReference type="InterPro" id="IPR015955">
    <property type="entry name" value="Lactate_DH/Glyco_Ohase_4_C"/>
</dbReference>
<dbReference type="GO" id="GO:0016558">
    <property type="term" value="P:protein import into peroxisome matrix"/>
    <property type="evidence" value="ECO:0007669"/>
    <property type="project" value="EnsemblFungi"/>
</dbReference>
<dbReference type="GO" id="GO:0006108">
    <property type="term" value="P:malate metabolic process"/>
    <property type="evidence" value="ECO:0007669"/>
    <property type="project" value="InterPro"/>
</dbReference>
<dbReference type="Proteomes" id="UP000002866">
    <property type="component" value="Chromosome 1"/>
</dbReference>
<dbReference type="FunCoup" id="I2GWR7">
    <property type="interactions" value="232"/>
</dbReference>
<dbReference type="InterPro" id="IPR001252">
    <property type="entry name" value="Malate_DH_AS"/>
</dbReference>
<dbReference type="STRING" id="1071380.I2GWR7"/>
<dbReference type="RefSeq" id="XP_004178088.1">
    <property type="nucleotide sequence ID" value="XM_004178040.1"/>
</dbReference>
<gene>
    <name evidence="9" type="primary">TBLA0A07800</name>
    <name evidence="9" type="ORF">TBLA_0A07800</name>
</gene>
<evidence type="ECO:0000256" key="1">
    <source>
        <dbReference type="ARBA" id="ARBA00008824"/>
    </source>
</evidence>
<evidence type="ECO:0000256" key="4">
    <source>
        <dbReference type="ARBA" id="ARBA00022532"/>
    </source>
</evidence>
<dbReference type="KEGG" id="tbl:TBLA_0A07800"/>
<name>I2GWR7_HENB6</name>
<comment type="subunit">
    <text evidence="2">Homodimer.</text>
</comment>
<evidence type="ECO:0000256" key="2">
    <source>
        <dbReference type="ARBA" id="ARBA00011738"/>
    </source>
</evidence>
<dbReference type="NCBIfam" id="TIGR01772">
    <property type="entry name" value="MDH_euk_gproteo"/>
    <property type="match status" value="1"/>
</dbReference>
<dbReference type="GO" id="GO:0030060">
    <property type="term" value="F:L-malate dehydrogenase (NAD+) activity"/>
    <property type="evidence" value="ECO:0007669"/>
    <property type="project" value="UniProtKB-EC"/>
</dbReference>
<dbReference type="GO" id="GO:0005829">
    <property type="term" value="C:cytosol"/>
    <property type="evidence" value="ECO:0007669"/>
    <property type="project" value="EnsemblFungi"/>
</dbReference>
<dbReference type="AlphaFoldDB" id="I2GWR7"/>
<comment type="similarity">
    <text evidence="1">Belongs to the LDH/MDH superfamily. MDH type 1 family.</text>
</comment>
<protein>
    <recommendedName>
        <fullName evidence="3">malate dehydrogenase</fullName>
        <ecNumber evidence="3">1.1.1.37</ecNumber>
    </recommendedName>
</protein>
<evidence type="ECO:0000259" key="7">
    <source>
        <dbReference type="Pfam" id="PF00056"/>
    </source>
</evidence>
<dbReference type="eggNOG" id="KOG1494">
    <property type="taxonomic scope" value="Eukaryota"/>
</dbReference>
<dbReference type="EC" id="1.1.1.37" evidence="3"/>
<dbReference type="Gene3D" id="3.40.50.720">
    <property type="entry name" value="NAD(P)-binding Rossmann-like Domain"/>
    <property type="match status" value="1"/>
</dbReference>
<dbReference type="FunFam" id="3.40.50.720:FF:000268">
    <property type="entry name" value="Malate dehydrogenase"/>
    <property type="match status" value="1"/>
</dbReference>
<dbReference type="InterPro" id="IPR036291">
    <property type="entry name" value="NAD(P)-bd_dom_sf"/>
</dbReference>
<dbReference type="OrthoDB" id="4069699at2759"/>
<dbReference type="PANTHER" id="PTHR11540:SF16">
    <property type="entry name" value="MALATE DEHYDROGENASE, MITOCHONDRIAL"/>
    <property type="match status" value="1"/>
</dbReference>
<accession>I2GWR7</accession>
<keyword evidence="4" id="KW-0816">Tricarboxylic acid cycle</keyword>
<dbReference type="GeneID" id="14493689"/>
<dbReference type="PROSITE" id="PS00068">
    <property type="entry name" value="MDH"/>
    <property type="match status" value="1"/>
</dbReference>
<dbReference type="GO" id="GO:0006094">
    <property type="term" value="P:gluconeogenesis"/>
    <property type="evidence" value="ECO:0007669"/>
    <property type="project" value="EnsemblFungi"/>
</dbReference>
<evidence type="ECO:0000256" key="6">
    <source>
        <dbReference type="ARBA" id="ARBA00023027"/>
    </source>
</evidence>